<accession>A0A841BBN3</accession>
<name>A0A841BBN3_9PSEU</name>
<evidence type="ECO:0000313" key="1">
    <source>
        <dbReference type="EMBL" id="MBB5856360.1"/>
    </source>
</evidence>
<sequence length="104" mass="11139">MLDAPTTSLSRQWVSAMERARVDGFTITTNIDIGIASTTSLTTARRTRSWTQLPVAVSGGFSPADHAIITSPDWDILIVGRSVADAVDPVTAAQRMAELVHSND</sequence>
<dbReference type="InterPro" id="IPR013785">
    <property type="entry name" value="Aldolase_TIM"/>
</dbReference>
<protein>
    <submittedName>
        <fullName evidence="1">3-keto-L-gulonate-6-phosphate decarboxylase</fullName>
    </submittedName>
</protein>
<comment type="caution">
    <text evidence="1">The sequence shown here is derived from an EMBL/GenBank/DDBJ whole genome shotgun (WGS) entry which is preliminary data.</text>
</comment>
<reference evidence="1 2" key="1">
    <citation type="submission" date="2020-08" db="EMBL/GenBank/DDBJ databases">
        <title>Sequencing the genomes of 1000 actinobacteria strains.</title>
        <authorList>
            <person name="Klenk H.-P."/>
        </authorList>
    </citation>
    <scope>NUCLEOTIDE SEQUENCE [LARGE SCALE GENOMIC DNA]</scope>
    <source>
        <strain evidence="1 2">DSM 45272</strain>
    </source>
</reference>
<dbReference type="EMBL" id="JACHMX010000001">
    <property type="protein sequence ID" value="MBB5856360.1"/>
    <property type="molecule type" value="Genomic_DNA"/>
</dbReference>
<dbReference type="RefSeq" id="WP_184901719.1">
    <property type="nucleotide sequence ID" value="NZ_JACHMX010000001.1"/>
</dbReference>
<dbReference type="InterPro" id="IPR011060">
    <property type="entry name" value="RibuloseP-bd_barrel"/>
</dbReference>
<keyword evidence="2" id="KW-1185">Reference proteome</keyword>
<dbReference type="AlphaFoldDB" id="A0A841BBN3"/>
<organism evidence="1 2">
    <name type="scientific">Amycolatopsis umgeniensis</name>
    <dbReference type="NCBI Taxonomy" id="336628"/>
    <lineage>
        <taxon>Bacteria</taxon>
        <taxon>Bacillati</taxon>
        <taxon>Actinomycetota</taxon>
        <taxon>Actinomycetes</taxon>
        <taxon>Pseudonocardiales</taxon>
        <taxon>Pseudonocardiaceae</taxon>
        <taxon>Amycolatopsis</taxon>
    </lineage>
</organism>
<evidence type="ECO:0000313" key="2">
    <source>
        <dbReference type="Proteomes" id="UP000580861"/>
    </source>
</evidence>
<dbReference type="SUPFAM" id="SSF51366">
    <property type="entry name" value="Ribulose-phoshate binding barrel"/>
    <property type="match status" value="1"/>
</dbReference>
<gene>
    <name evidence="1" type="ORF">HDA45_006447</name>
</gene>
<dbReference type="Gene3D" id="3.20.20.70">
    <property type="entry name" value="Aldolase class I"/>
    <property type="match status" value="1"/>
</dbReference>
<proteinExistence type="predicted"/>
<dbReference type="Proteomes" id="UP000580861">
    <property type="component" value="Unassembled WGS sequence"/>
</dbReference>